<dbReference type="SUPFAM" id="SSF48208">
    <property type="entry name" value="Six-hairpin glycosidases"/>
    <property type="match status" value="1"/>
</dbReference>
<keyword evidence="3" id="KW-1185">Reference proteome</keyword>
<organism evidence="2 3">
    <name type="scientific">Pseudolysinimonas kribbensis</name>
    <dbReference type="NCBI Taxonomy" id="433641"/>
    <lineage>
        <taxon>Bacteria</taxon>
        <taxon>Bacillati</taxon>
        <taxon>Actinomycetota</taxon>
        <taxon>Actinomycetes</taxon>
        <taxon>Micrococcales</taxon>
        <taxon>Microbacteriaceae</taxon>
        <taxon>Pseudolysinimonas</taxon>
    </lineage>
</organism>
<name>A0ABQ6K3I1_9MICO</name>
<dbReference type="InterPro" id="IPR008928">
    <property type="entry name" value="6-hairpin_glycosidase_sf"/>
</dbReference>
<gene>
    <name evidence="2" type="ORF">GCM10025881_18270</name>
</gene>
<dbReference type="Proteomes" id="UP001157034">
    <property type="component" value="Unassembled WGS sequence"/>
</dbReference>
<sequence>MTGIDDALARLRRSDPVREAGLSGALAEGIAEAGIRFASIGGPLGDRWIQALRELDACVGPLAPGEDPVLSEGGVYHGAWIESTGTINAEVLDRFAPAVTRSTHLLFADHARADGLIPYKVTADGPAFSQIQIVTPFARSVWRHHLATGRRDLAHLRRMLGVLTANDAWLAAHRDTRRTGAVEAFCTFDTGHDLSPRFWHVPDRCFHGDAARFDPASPGLPFIAPDLTANVVAQRLALADIAAELGDDADPWRERAAVSLAALWEQCFDENAGMFYDRDASGGFVRVDSDVLLRVLACGVGDDAFAAVALERHLLSTRRFLGHYGLTSLALDDPRFDHDASRNSWGGPSNFLSMIRAPDAFEPHGRLAELAVIEQPVLAALTIADRFPQCLDPWSGTPGFTSVYSPAILWFLDAVERAAGIRTRHDGGIDFGGLVPTRLEHGAAATATAYARTIGGIRYELAGDDERVVVRRDGSPHLEFARGWHVEADAAGAPVAVVGVAGGPVAGTFTWPGGALDLALAPNERLALADGARTSIGFIPPHS</sequence>
<evidence type="ECO:0000259" key="1">
    <source>
        <dbReference type="Pfam" id="PF22422"/>
    </source>
</evidence>
<dbReference type="RefSeq" id="WP_284253858.1">
    <property type="nucleotide sequence ID" value="NZ_BAAAQO010000002.1"/>
</dbReference>
<accession>A0ABQ6K3I1</accession>
<protein>
    <recommendedName>
        <fullName evidence="1">Mannosylglycerate hydrolase MGH1-like glycoside hydrolase domain-containing protein</fullName>
    </recommendedName>
</protein>
<reference evidence="3" key="1">
    <citation type="journal article" date="2019" name="Int. J. Syst. Evol. Microbiol.">
        <title>The Global Catalogue of Microorganisms (GCM) 10K type strain sequencing project: providing services to taxonomists for standard genome sequencing and annotation.</title>
        <authorList>
            <consortium name="The Broad Institute Genomics Platform"/>
            <consortium name="The Broad Institute Genome Sequencing Center for Infectious Disease"/>
            <person name="Wu L."/>
            <person name="Ma J."/>
        </authorList>
    </citation>
    <scope>NUCLEOTIDE SEQUENCE [LARGE SCALE GENOMIC DNA]</scope>
    <source>
        <strain evidence="3">NBRC 108894</strain>
    </source>
</reference>
<feature type="domain" description="Mannosylglycerate hydrolase MGH1-like glycoside hydrolase" evidence="1">
    <location>
        <begin position="109"/>
        <end position="379"/>
    </location>
</feature>
<evidence type="ECO:0000313" key="3">
    <source>
        <dbReference type="Proteomes" id="UP001157034"/>
    </source>
</evidence>
<dbReference type="EMBL" id="BSVB01000001">
    <property type="protein sequence ID" value="GMA95003.1"/>
    <property type="molecule type" value="Genomic_DNA"/>
</dbReference>
<dbReference type="Gene3D" id="1.50.10.10">
    <property type="match status" value="1"/>
</dbReference>
<evidence type="ECO:0000313" key="2">
    <source>
        <dbReference type="EMBL" id="GMA95003.1"/>
    </source>
</evidence>
<dbReference type="InterPro" id="IPR054491">
    <property type="entry name" value="MGH1-like_GH"/>
</dbReference>
<proteinExistence type="predicted"/>
<dbReference type="InterPro" id="IPR012341">
    <property type="entry name" value="6hp_glycosidase-like_sf"/>
</dbReference>
<comment type="caution">
    <text evidence="2">The sequence shown here is derived from an EMBL/GenBank/DDBJ whole genome shotgun (WGS) entry which is preliminary data.</text>
</comment>
<dbReference type="Pfam" id="PF22422">
    <property type="entry name" value="MGH1-like_GH"/>
    <property type="match status" value="1"/>
</dbReference>